<evidence type="ECO:0000313" key="3">
    <source>
        <dbReference type="EMBL" id="MBC5764395.1"/>
    </source>
</evidence>
<evidence type="ECO:0000256" key="1">
    <source>
        <dbReference type="SAM" id="Phobius"/>
    </source>
</evidence>
<reference evidence="3" key="1">
    <citation type="submission" date="2020-08" db="EMBL/GenBank/DDBJ databases">
        <title>Ramlibacter sp. GTP1 16S ribosomal RNA gene genome sequencing and assembly.</title>
        <authorList>
            <person name="Kang M."/>
        </authorList>
    </citation>
    <scope>NUCLEOTIDE SEQUENCE</scope>
    <source>
        <strain evidence="3">GTP1</strain>
    </source>
</reference>
<protein>
    <submittedName>
        <fullName evidence="3">Acyltransferase</fullName>
    </submittedName>
</protein>
<dbReference type="PANTHER" id="PTHR23028">
    <property type="entry name" value="ACETYLTRANSFERASE"/>
    <property type="match status" value="1"/>
</dbReference>
<organism evidence="3 4">
    <name type="scientific">Ramlibacter albus</name>
    <dbReference type="NCBI Taxonomy" id="2079448"/>
    <lineage>
        <taxon>Bacteria</taxon>
        <taxon>Pseudomonadati</taxon>
        <taxon>Pseudomonadota</taxon>
        <taxon>Betaproteobacteria</taxon>
        <taxon>Burkholderiales</taxon>
        <taxon>Comamonadaceae</taxon>
        <taxon>Ramlibacter</taxon>
    </lineage>
</organism>
<keyword evidence="4" id="KW-1185">Reference proteome</keyword>
<feature type="transmembrane region" description="Helical" evidence="1">
    <location>
        <begin position="193"/>
        <end position="212"/>
    </location>
</feature>
<dbReference type="GO" id="GO:0016747">
    <property type="term" value="F:acyltransferase activity, transferring groups other than amino-acyl groups"/>
    <property type="evidence" value="ECO:0007669"/>
    <property type="project" value="InterPro"/>
</dbReference>
<feature type="transmembrane region" description="Helical" evidence="1">
    <location>
        <begin position="279"/>
        <end position="306"/>
    </location>
</feature>
<keyword evidence="1" id="KW-0812">Transmembrane</keyword>
<keyword evidence="3" id="KW-0012">Acyltransferase</keyword>
<evidence type="ECO:0000259" key="2">
    <source>
        <dbReference type="Pfam" id="PF01757"/>
    </source>
</evidence>
<dbReference type="InterPro" id="IPR002656">
    <property type="entry name" value="Acyl_transf_3_dom"/>
</dbReference>
<feature type="domain" description="Acyltransferase 3" evidence="2">
    <location>
        <begin position="13"/>
        <end position="331"/>
    </location>
</feature>
<dbReference type="InterPro" id="IPR050879">
    <property type="entry name" value="Acyltransferase_3"/>
</dbReference>
<feature type="transmembrane region" description="Helical" evidence="1">
    <location>
        <begin position="160"/>
        <end position="181"/>
    </location>
</feature>
<dbReference type="RefSeq" id="WP_187080866.1">
    <property type="nucleotide sequence ID" value="NZ_JACORU010000002.1"/>
</dbReference>
<accession>A0A923M6S1</accession>
<proteinExistence type="predicted"/>
<feature type="transmembrane region" description="Helical" evidence="1">
    <location>
        <begin position="318"/>
        <end position="339"/>
    </location>
</feature>
<dbReference type="Proteomes" id="UP000596827">
    <property type="component" value="Unassembled WGS sequence"/>
</dbReference>
<dbReference type="AlphaFoldDB" id="A0A923M6S1"/>
<feature type="transmembrane region" description="Helical" evidence="1">
    <location>
        <begin position="84"/>
        <end position="104"/>
    </location>
</feature>
<feature type="transmembrane region" description="Helical" evidence="1">
    <location>
        <begin position="248"/>
        <end position="267"/>
    </location>
</feature>
<comment type="caution">
    <text evidence="3">The sequence shown here is derived from an EMBL/GenBank/DDBJ whole genome shotgun (WGS) entry which is preliminary data.</text>
</comment>
<feature type="transmembrane region" description="Helical" evidence="1">
    <location>
        <begin position="219"/>
        <end position="242"/>
    </location>
</feature>
<dbReference type="Pfam" id="PF01757">
    <property type="entry name" value="Acyl_transf_3"/>
    <property type="match status" value="1"/>
</dbReference>
<sequence length="354" mass="39453">MSIEGGADARVLGWDLLRGLCALTVASYHLLYWLKIVELPALGTYGVYLFFVLSGASLAYNYDAARVRGARNMASFLFARWMRLAPLYLLLCPLYLAMLAWHTGGWPGAIPERLALNATFAFGLWDPALTAILIGGWSLGIEFVFYLFFPLITRVLPNALWRNALFAALVLLQWAWIYGTVGAKGWTDGVVDYHQVPGFAAYFFGGCIIGHLRRERDLGLPIGVGLATWLGMGVLLFLLMPHQAGDELLGVRGALLFTACFAVVFFSGQVRVPGSMRDLAAWLGDVTYGCYLLHPIVMWSFLWFWLPAAPGMETGRRVALLVGVLAITCMLATFSERWVERPFRRWARRLSLRA</sequence>
<feature type="transmembrane region" description="Helical" evidence="1">
    <location>
        <begin position="45"/>
        <end position="63"/>
    </location>
</feature>
<feature type="transmembrane region" description="Helical" evidence="1">
    <location>
        <begin position="124"/>
        <end position="148"/>
    </location>
</feature>
<keyword evidence="1" id="KW-0472">Membrane</keyword>
<gene>
    <name evidence="3" type="ORF">H8R02_08040</name>
</gene>
<evidence type="ECO:0000313" key="4">
    <source>
        <dbReference type="Proteomes" id="UP000596827"/>
    </source>
</evidence>
<dbReference type="EMBL" id="JACORU010000002">
    <property type="protein sequence ID" value="MBC5764395.1"/>
    <property type="molecule type" value="Genomic_DNA"/>
</dbReference>
<keyword evidence="1" id="KW-1133">Transmembrane helix</keyword>
<keyword evidence="3" id="KW-0808">Transferase</keyword>
<name>A0A923M6S1_9BURK</name>